<dbReference type="Proteomes" id="UP000812844">
    <property type="component" value="Unassembled WGS sequence"/>
</dbReference>
<evidence type="ECO:0000256" key="1">
    <source>
        <dbReference type="SAM" id="MobiDB-lite"/>
    </source>
</evidence>
<evidence type="ECO:0000313" key="2">
    <source>
        <dbReference type="EMBL" id="MBW3082253.1"/>
    </source>
</evidence>
<dbReference type="RefSeq" id="WP_219080182.1">
    <property type="nucleotide sequence ID" value="NZ_JAHBBD010000003.1"/>
</dbReference>
<gene>
    <name evidence="2" type="ORF">KIH73_02470</name>
</gene>
<keyword evidence="3" id="KW-1185">Reference proteome</keyword>
<evidence type="ECO:0000313" key="3">
    <source>
        <dbReference type="Proteomes" id="UP000812844"/>
    </source>
</evidence>
<proteinExistence type="predicted"/>
<dbReference type="EMBL" id="JAHBBD010000003">
    <property type="protein sequence ID" value="MBW3082253.1"/>
    <property type="molecule type" value="Genomic_DNA"/>
</dbReference>
<sequence length="363" mass="41172">MATPSFTLQSLTEIKRGRMRLCDGIESHTRQRHPYALAAALELQSIEKPRLPRDDRFTGLTHVAVHRTRDRSRIRGVRFAVWPAPWRTVTVDRRFECIDPICTWAMYATRLPLEELIVLGDAMMRRDRRLKRVRRDEFAAFLDEMREWLDGDEARKRNFRGIGNCRRALRIMRENTDSSQETRTRIALMRYGLDCPAVNHMVKDARGSKVLLDMAYPELRLAIEYDGAHHASQWLGDAARRAALEEAGWAYVQVTELDLVDERAEERLARRVADKMAQIVGVPMPLTERRTIRQVCDGRTTRRRPLWERAALGGDGEGLLVPADGGANQAVPADGTGSNRLGLIDGDASLPEPEESDPLAGIA</sequence>
<reference evidence="2 3" key="1">
    <citation type="submission" date="2021-05" db="EMBL/GenBank/DDBJ databases">
        <title>Phylogenetic classification of ten novel species belonging to the genus Bifidobacterium comprising B. colchicus sp. nov., B. abeli sp. nov., B. bicoloris sp. nov., B. guerezis sp. nov., B. rosaliae sp. nov., B. santillanensis sp. nov., B. argentati sp. nov., B. amazzoni sp. nov., B. pluviali sp. nov., and B. pinnaculum sp. nov.</title>
        <authorList>
            <person name="Lugli G.A."/>
            <person name="Ruiz Garcia L."/>
            <person name="Margolles A."/>
            <person name="Ventura M."/>
        </authorList>
    </citation>
    <scope>NUCLEOTIDE SEQUENCE [LARGE SCALE GENOMIC DNA]</scope>
    <source>
        <strain evidence="2 3">6T3</strain>
    </source>
</reference>
<organism evidence="2 3">
    <name type="scientific">Bifidobacterium phasiani</name>
    <dbReference type="NCBI Taxonomy" id="2834431"/>
    <lineage>
        <taxon>Bacteria</taxon>
        <taxon>Bacillati</taxon>
        <taxon>Actinomycetota</taxon>
        <taxon>Actinomycetes</taxon>
        <taxon>Bifidobacteriales</taxon>
        <taxon>Bifidobacteriaceae</taxon>
        <taxon>Bifidobacterium</taxon>
    </lineage>
</organism>
<evidence type="ECO:0008006" key="4">
    <source>
        <dbReference type="Google" id="ProtNLM"/>
    </source>
</evidence>
<protein>
    <recommendedName>
        <fullName evidence="4">DUF559 domain-containing protein</fullName>
    </recommendedName>
</protein>
<feature type="region of interest" description="Disordered" evidence="1">
    <location>
        <begin position="326"/>
        <end position="363"/>
    </location>
</feature>
<comment type="caution">
    <text evidence="2">The sequence shown here is derived from an EMBL/GenBank/DDBJ whole genome shotgun (WGS) entry which is preliminary data.</text>
</comment>
<name>A0ABS6W6Y2_9BIFI</name>
<accession>A0ABS6W6Y2</accession>